<accession>A0A4U8Q2L7</accession>
<comment type="caution">
    <text evidence="4">The sequence shown here is derived from an EMBL/GenBank/DDBJ whole genome shotgun (WGS) entry which is preliminary data.</text>
</comment>
<dbReference type="InterPro" id="IPR009835">
    <property type="entry name" value="SrtB"/>
</dbReference>
<dbReference type="InterPro" id="IPR023365">
    <property type="entry name" value="Sortase_dom-sf"/>
</dbReference>
<keyword evidence="3" id="KW-0472">Membrane</keyword>
<evidence type="ECO:0000256" key="2">
    <source>
        <dbReference type="PIRSR" id="PIRSR605754-1"/>
    </source>
</evidence>
<reference evidence="4 5" key="1">
    <citation type="journal article" date="2019" name="Anaerobe">
        <title>Detection of Robinsoniella peoriensis in multiple bone samples of a trauma patient.</title>
        <authorList>
            <person name="Schrottner P."/>
            <person name="Hartwich K."/>
            <person name="Bunk B."/>
            <person name="Schober I."/>
            <person name="Helbig S."/>
            <person name="Rudolph W.W."/>
            <person name="Gunzer F."/>
        </authorList>
    </citation>
    <scope>NUCLEOTIDE SEQUENCE [LARGE SCALE GENOMIC DNA]</scope>
    <source>
        <strain evidence="4 5">DSM 106044</strain>
    </source>
</reference>
<dbReference type="STRING" id="180332.GCA_000797495_01213"/>
<evidence type="ECO:0000313" key="4">
    <source>
        <dbReference type="EMBL" id="TLC98578.1"/>
    </source>
</evidence>
<dbReference type="Proteomes" id="UP000306509">
    <property type="component" value="Unassembled WGS sequence"/>
</dbReference>
<feature type="transmembrane region" description="Helical" evidence="3">
    <location>
        <begin position="20"/>
        <end position="44"/>
    </location>
</feature>
<proteinExistence type="predicted"/>
<organism evidence="4 5">
    <name type="scientific">Robinsoniella peoriensis</name>
    <dbReference type="NCBI Taxonomy" id="180332"/>
    <lineage>
        <taxon>Bacteria</taxon>
        <taxon>Bacillati</taxon>
        <taxon>Bacillota</taxon>
        <taxon>Clostridia</taxon>
        <taxon>Lachnospirales</taxon>
        <taxon>Lachnospiraceae</taxon>
        <taxon>Robinsoniella</taxon>
    </lineage>
</organism>
<dbReference type="GO" id="GO:0016787">
    <property type="term" value="F:hydrolase activity"/>
    <property type="evidence" value="ECO:0007669"/>
    <property type="project" value="UniProtKB-KW"/>
</dbReference>
<sequence length="278" mass="31727">MTENRDRRPKKRKRTAGDVFRIIALLIAIGVFVYSGFRLLTIYLEYKAGTDEYSSLEGFANISGSTGSESEGSDVRVETNEQGETERYMESPVDFAGLKAINKDVIGWLNVEALDISYPMVRGTDNDYYLHRTFKKEDNFAGSIFMDYLNNPNLKDQNTIIYGHNMKNGSMFGTLKQFHEEEVFEKSHYFWIYTPKMNYKYEIFSCHEVGAVSNTYQISFAKDKDFQDYLDEAVEHSVVKSTAKVTAKDHIVTLSTCTGNEATRFVVQGVLVDSIKVK</sequence>
<gene>
    <name evidence="4" type="ORF">DSM106044_04581</name>
</gene>
<evidence type="ECO:0000256" key="1">
    <source>
        <dbReference type="ARBA" id="ARBA00022801"/>
    </source>
</evidence>
<keyword evidence="3" id="KW-0812">Transmembrane</keyword>
<dbReference type="EMBL" id="QGQD01000090">
    <property type="protein sequence ID" value="TLC98578.1"/>
    <property type="molecule type" value="Genomic_DNA"/>
</dbReference>
<feature type="active site" description="Acyl-thioester intermediate" evidence="2">
    <location>
        <position position="257"/>
    </location>
</feature>
<dbReference type="AlphaFoldDB" id="A0A4U8Q2L7"/>
<dbReference type="CDD" id="cd05826">
    <property type="entry name" value="Sortase_B"/>
    <property type="match status" value="1"/>
</dbReference>
<keyword evidence="3" id="KW-1133">Transmembrane helix</keyword>
<evidence type="ECO:0000256" key="3">
    <source>
        <dbReference type="SAM" id="Phobius"/>
    </source>
</evidence>
<dbReference type="Pfam" id="PF04203">
    <property type="entry name" value="Sortase"/>
    <property type="match status" value="1"/>
</dbReference>
<dbReference type="SUPFAM" id="SSF63817">
    <property type="entry name" value="Sortase"/>
    <property type="match status" value="1"/>
</dbReference>
<evidence type="ECO:0000313" key="5">
    <source>
        <dbReference type="Proteomes" id="UP000306509"/>
    </source>
</evidence>
<keyword evidence="1" id="KW-0378">Hydrolase</keyword>
<dbReference type="NCBIfam" id="TIGR03064">
    <property type="entry name" value="sortase_srtB"/>
    <property type="match status" value="1"/>
</dbReference>
<dbReference type="Gene3D" id="2.40.260.10">
    <property type="entry name" value="Sortase"/>
    <property type="match status" value="1"/>
</dbReference>
<dbReference type="InterPro" id="IPR005754">
    <property type="entry name" value="Sortase"/>
</dbReference>
<keyword evidence="5" id="KW-1185">Reference proteome</keyword>
<feature type="active site" description="Proton donor/acceptor" evidence="2">
    <location>
        <position position="164"/>
    </location>
</feature>
<protein>
    <submittedName>
        <fullName evidence="4">Sortase, SrtB family</fullName>
    </submittedName>
</protein>
<name>A0A4U8Q2L7_9FIRM</name>
<dbReference type="RefSeq" id="WP_138003740.1">
    <property type="nucleotide sequence ID" value="NZ_QGQD01000090.1"/>
</dbReference>